<dbReference type="Proteomes" id="UP001218218">
    <property type="component" value="Unassembled WGS sequence"/>
</dbReference>
<dbReference type="InterPro" id="IPR046496">
    <property type="entry name" value="DUF6589"/>
</dbReference>
<sequence length="390" mass="43732">MSDPNGRRKLMSSMRPYVEDFACEIVAEEMEIRRRNSILPGIAVFPDFIEKWTLDEDKDHSPFLTSILTTASQTERAKKYNKLKNPDKLVQVVTHQLLYQSSNRCMSFQAQFGLFLWSTGSARQTIDAAFRCGLSVSYDSILNLGQSLGLGCTMENALFVATEPHGLGYDNLNISTSIFVEQRGASGPAKVTSGTFGVLYGLRNANFDDMLIAPIMRRLSASTGLHFNRDIRPSSEHLGIFHDQLIITVIETLLIYNEGFDDVAKHPSVQHQPIRAIPVGYRTPQFATQASTIEELRTPEEMSKRDVFQLGFGLFHLCLNLVWAILHTYRGSINELGSLAYFFALMEKKRLSNDQPDYHSLLAALTQILHGRLVAGVRVFILQAVCGFEA</sequence>
<organism evidence="2 3">
    <name type="scientific">Mycena albidolilacea</name>
    <dbReference type="NCBI Taxonomy" id="1033008"/>
    <lineage>
        <taxon>Eukaryota</taxon>
        <taxon>Fungi</taxon>
        <taxon>Dikarya</taxon>
        <taxon>Basidiomycota</taxon>
        <taxon>Agaricomycotina</taxon>
        <taxon>Agaricomycetes</taxon>
        <taxon>Agaricomycetidae</taxon>
        <taxon>Agaricales</taxon>
        <taxon>Marasmiineae</taxon>
        <taxon>Mycenaceae</taxon>
        <taxon>Mycena</taxon>
    </lineage>
</organism>
<dbReference type="Pfam" id="PF20231">
    <property type="entry name" value="DUF6589"/>
    <property type="match status" value="1"/>
</dbReference>
<proteinExistence type="predicted"/>
<evidence type="ECO:0000313" key="3">
    <source>
        <dbReference type="Proteomes" id="UP001218218"/>
    </source>
</evidence>
<accession>A0AAD7ECY3</accession>
<reference evidence="2" key="1">
    <citation type="submission" date="2023-03" db="EMBL/GenBank/DDBJ databases">
        <title>Massive genome expansion in bonnet fungi (Mycena s.s.) driven by repeated elements and novel gene families across ecological guilds.</title>
        <authorList>
            <consortium name="Lawrence Berkeley National Laboratory"/>
            <person name="Harder C.B."/>
            <person name="Miyauchi S."/>
            <person name="Viragh M."/>
            <person name="Kuo A."/>
            <person name="Thoen E."/>
            <person name="Andreopoulos B."/>
            <person name="Lu D."/>
            <person name="Skrede I."/>
            <person name="Drula E."/>
            <person name="Henrissat B."/>
            <person name="Morin E."/>
            <person name="Kohler A."/>
            <person name="Barry K."/>
            <person name="LaButti K."/>
            <person name="Morin E."/>
            <person name="Salamov A."/>
            <person name="Lipzen A."/>
            <person name="Mereny Z."/>
            <person name="Hegedus B."/>
            <person name="Baldrian P."/>
            <person name="Stursova M."/>
            <person name="Weitz H."/>
            <person name="Taylor A."/>
            <person name="Grigoriev I.V."/>
            <person name="Nagy L.G."/>
            <person name="Martin F."/>
            <person name="Kauserud H."/>
        </authorList>
    </citation>
    <scope>NUCLEOTIDE SEQUENCE</scope>
    <source>
        <strain evidence="2">CBHHK002</strain>
    </source>
</reference>
<comment type="caution">
    <text evidence="2">The sequence shown here is derived from an EMBL/GenBank/DDBJ whole genome shotgun (WGS) entry which is preliminary data.</text>
</comment>
<evidence type="ECO:0000259" key="1">
    <source>
        <dbReference type="Pfam" id="PF20231"/>
    </source>
</evidence>
<protein>
    <recommendedName>
        <fullName evidence="1">DUF6589 domain-containing protein</fullName>
    </recommendedName>
</protein>
<name>A0AAD7ECY3_9AGAR</name>
<dbReference type="AlphaFoldDB" id="A0AAD7ECY3"/>
<evidence type="ECO:0000313" key="2">
    <source>
        <dbReference type="EMBL" id="KAJ7314181.1"/>
    </source>
</evidence>
<dbReference type="EMBL" id="JARIHO010000068">
    <property type="protein sequence ID" value="KAJ7314181.1"/>
    <property type="molecule type" value="Genomic_DNA"/>
</dbReference>
<gene>
    <name evidence="2" type="ORF">DFH08DRAFT_917896</name>
</gene>
<feature type="domain" description="DUF6589" evidence="1">
    <location>
        <begin position="305"/>
        <end position="379"/>
    </location>
</feature>
<keyword evidence="3" id="KW-1185">Reference proteome</keyword>